<proteinExistence type="predicted"/>
<reference evidence="2" key="1">
    <citation type="submission" date="2023-07" db="EMBL/GenBank/DDBJ databases">
        <title>draft genome sequence of fig (Ficus carica).</title>
        <authorList>
            <person name="Takahashi T."/>
            <person name="Nishimura K."/>
        </authorList>
    </citation>
    <scope>NUCLEOTIDE SEQUENCE</scope>
</reference>
<dbReference type="Proteomes" id="UP001187192">
    <property type="component" value="Unassembled WGS sequence"/>
</dbReference>
<evidence type="ECO:0000256" key="1">
    <source>
        <dbReference type="SAM" id="MobiDB-lite"/>
    </source>
</evidence>
<dbReference type="PANTHER" id="PTHR37260">
    <property type="entry name" value="PHOSPHORELAY PROTEIN"/>
    <property type="match status" value="1"/>
</dbReference>
<evidence type="ECO:0000313" key="2">
    <source>
        <dbReference type="EMBL" id="GMN53886.1"/>
    </source>
</evidence>
<dbReference type="InterPro" id="IPR053342">
    <property type="entry name" value="Exosome_cofactor/PTGS_suppr"/>
</dbReference>
<dbReference type="PANTHER" id="PTHR37260:SF2">
    <property type="entry name" value="PROTEIN ECERIFERUM 16"/>
    <property type="match status" value="1"/>
</dbReference>
<feature type="compositionally biased region" description="Basic residues" evidence="1">
    <location>
        <begin position="7"/>
        <end position="26"/>
    </location>
</feature>
<evidence type="ECO:0000313" key="3">
    <source>
        <dbReference type="Proteomes" id="UP001187192"/>
    </source>
</evidence>
<comment type="caution">
    <text evidence="2">The sequence shown here is derived from an EMBL/GenBank/DDBJ whole genome shotgun (WGS) entry which is preliminary data.</text>
</comment>
<feature type="region of interest" description="Disordered" evidence="1">
    <location>
        <begin position="380"/>
        <end position="421"/>
    </location>
</feature>
<feature type="compositionally biased region" description="Polar residues" evidence="1">
    <location>
        <begin position="35"/>
        <end position="45"/>
    </location>
</feature>
<feature type="region of interest" description="Disordered" evidence="1">
    <location>
        <begin position="1"/>
        <end position="92"/>
    </location>
</feature>
<protein>
    <submittedName>
        <fullName evidence="2">Uncharacterized protein</fullName>
    </submittedName>
</protein>
<feature type="region of interest" description="Disordered" evidence="1">
    <location>
        <begin position="230"/>
        <end position="258"/>
    </location>
</feature>
<accession>A0AA88AZT9</accession>
<gene>
    <name evidence="2" type="ORF">TIFTF001_023007</name>
</gene>
<sequence length="421" mass="45206">MDTKALAKSKRAHSLQHSKRQHHPNQKPKAPSGGATENANKQPSGKQVVKEKPLQPRGKSGLPSNWDRYEEEFDSGSEDNASGIGANRNQNPDVVLPKSKGADYHHLIAEAQSQSLVSLDSFPSVDDVLAGEFSQAFGSMLSVKGEGILAWAGDDNFIVEDKLTAQPEAAFLSLNLHALAEQLEKIDLAQRLFIEADLLPPELRGELSQASSTQERYQMLATNDVEAVREPSKELTVTEVSSSASPGGGYPDPSLSIRGSTSVSQVVSDVNRASQYDYQSETPDSAAQSLVNSFAETEKKPPEFEAVAAEAELDMLLDSFSEIKILDSSGLSSADTLPVQKEASVAAFQLPRKDPDLSASTPFNLDDDLDDLLKATSSLTSQNSLFPPQGGAADPFVQSSSPKSGTKSKALDDFDSWLDTL</sequence>
<organism evidence="2 3">
    <name type="scientific">Ficus carica</name>
    <name type="common">Common fig</name>
    <dbReference type="NCBI Taxonomy" id="3494"/>
    <lineage>
        <taxon>Eukaryota</taxon>
        <taxon>Viridiplantae</taxon>
        <taxon>Streptophyta</taxon>
        <taxon>Embryophyta</taxon>
        <taxon>Tracheophyta</taxon>
        <taxon>Spermatophyta</taxon>
        <taxon>Magnoliopsida</taxon>
        <taxon>eudicotyledons</taxon>
        <taxon>Gunneridae</taxon>
        <taxon>Pentapetalae</taxon>
        <taxon>rosids</taxon>
        <taxon>fabids</taxon>
        <taxon>Rosales</taxon>
        <taxon>Moraceae</taxon>
        <taxon>Ficeae</taxon>
        <taxon>Ficus</taxon>
    </lineage>
</organism>
<feature type="compositionally biased region" description="Polar residues" evidence="1">
    <location>
        <begin position="397"/>
        <end position="407"/>
    </location>
</feature>
<dbReference type="AlphaFoldDB" id="A0AA88AZT9"/>
<keyword evidence="3" id="KW-1185">Reference proteome</keyword>
<name>A0AA88AZT9_FICCA</name>
<dbReference type="EMBL" id="BTGU01000048">
    <property type="protein sequence ID" value="GMN53886.1"/>
    <property type="molecule type" value="Genomic_DNA"/>
</dbReference>